<reference evidence="2" key="1">
    <citation type="submission" date="2017-07" db="EMBL/GenBank/DDBJ databases">
        <title>Taro Niue Genome Assembly and Annotation.</title>
        <authorList>
            <person name="Atibalentja N."/>
            <person name="Keating K."/>
            <person name="Fields C.J."/>
        </authorList>
    </citation>
    <scope>NUCLEOTIDE SEQUENCE</scope>
    <source>
        <strain evidence="2">Niue_2</strain>
        <tissue evidence="2">Leaf</tissue>
    </source>
</reference>
<keyword evidence="1" id="KW-1133">Transmembrane helix</keyword>
<protein>
    <submittedName>
        <fullName evidence="2">Uncharacterized protein</fullName>
    </submittedName>
</protein>
<keyword evidence="3" id="KW-1185">Reference proteome</keyword>
<name>A0A843U052_COLES</name>
<evidence type="ECO:0000256" key="1">
    <source>
        <dbReference type="SAM" id="Phobius"/>
    </source>
</evidence>
<feature type="transmembrane region" description="Helical" evidence="1">
    <location>
        <begin position="20"/>
        <end position="40"/>
    </location>
</feature>
<feature type="transmembrane region" description="Helical" evidence="1">
    <location>
        <begin position="99"/>
        <end position="127"/>
    </location>
</feature>
<comment type="caution">
    <text evidence="2">The sequence shown here is derived from an EMBL/GenBank/DDBJ whole genome shotgun (WGS) entry which is preliminary data.</text>
</comment>
<accession>A0A843U052</accession>
<keyword evidence="1" id="KW-0472">Membrane</keyword>
<dbReference type="Proteomes" id="UP000652761">
    <property type="component" value="Unassembled WGS sequence"/>
</dbReference>
<keyword evidence="1" id="KW-0812">Transmembrane</keyword>
<gene>
    <name evidence="2" type="ORF">Taro_007618</name>
</gene>
<feature type="transmembrane region" description="Helical" evidence="1">
    <location>
        <begin position="46"/>
        <end position="62"/>
    </location>
</feature>
<evidence type="ECO:0000313" key="3">
    <source>
        <dbReference type="Proteomes" id="UP000652761"/>
    </source>
</evidence>
<proteinExistence type="predicted"/>
<organism evidence="2 3">
    <name type="scientific">Colocasia esculenta</name>
    <name type="common">Wild taro</name>
    <name type="synonym">Arum esculentum</name>
    <dbReference type="NCBI Taxonomy" id="4460"/>
    <lineage>
        <taxon>Eukaryota</taxon>
        <taxon>Viridiplantae</taxon>
        <taxon>Streptophyta</taxon>
        <taxon>Embryophyta</taxon>
        <taxon>Tracheophyta</taxon>
        <taxon>Spermatophyta</taxon>
        <taxon>Magnoliopsida</taxon>
        <taxon>Liliopsida</taxon>
        <taxon>Araceae</taxon>
        <taxon>Aroideae</taxon>
        <taxon>Colocasieae</taxon>
        <taxon>Colocasia</taxon>
    </lineage>
</organism>
<dbReference type="EMBL" id="NMUH01000242">
    <property type="protein sequence ID" value="MQL75240.1"/>
    <property type="molecule type" value="Genomic_DNA"/>
</dbReference>
<evidence type="ECO:0000313" key="2">
    <source>
        <dbReference type="EMBL" id="MQL75240.1"/>
    </source>
</evidence>
<sequence length="146" mass="16628">MAPSTADASGRGPSKFLERFGWDLLLGSIAAFYVFTVPYTKVEESFNVQLLCVLLFCSIRVYRLIANVPPLTSAFASWMSILVVEKLVCWVGIATDGMIILNFLVLSLVLSQVYFTTISICIHVFYFMQIYARSNKFTFVFHYRLH</sequence>
<dbReference type="OrthoDB" id="19039at2759"/>
<dbReference type="AlphaFoldDB" id="A0A843U052"/>